<organism evidence="1 2">
    <name type="scientific">Pistacia atlantica</name>
    <dbReference type="NCBI Taxonomy" id="434234"/>
    <lineage>
        <taxon>Eukaryota</taxon>
        <taxon>Viridiplantae</taxon>
        <taxon>Streptophyta</taxon>
        <taxon>Embryophyta</taxon>
        <taxon>Tracheophyta</taxon>
        <taxon>Spermatophyta</taxon>
        <taxon>Magnoliopsida</taxon>
        <taxon>eudicotyledons</taxon>
        <taxon>Gunneridae</taxon>
        <taxon>Pentapetalae</taxon>
        <taxon>rosids</taxon>
        <taxon>malvids</taxon>
        <taxon>Sapindales</taxon>
        <taxon>Anacardiaceae</taxon>
        <taxon>Pistacia</taxon>
    </lineage>
</organism>
<dbReference type="Proteomes" id="UP001164250">
    <property type="component" value="Chromosome 12"/>
</dbReference>
<protein>
    <submittedName>
        <fullName evidence="1">Uncharacterized protein</fullName>
    </submittedName>
</protein>
<accession>A0ACC1A7E8</accession>
<comment type="caution">
    <text evidence="1">The sequence shown here is derived from an EMBL/GenBank/DDBJ whole genome shotgun (WGS) entry which is preliminary data.</text>
</comment>
<keyword evidence="2" id="KW-1185">Reference proteome</keyword>
<name>A0ACC1A7E8_9ROSI</name>
<reference evidence="2" key="1">
    <citation type="journal article" date="2023" name="G3 (Bethesda)">
        <title>Genome assembly and association tests identify interacting loci associated with vigor, precocity, and sex in interspecific pistachio rootstocks.</title>
        <authorList>
            <person name="Palmer W."/>
            <person name="Jacygrad E."/>
            <person name="Sagayaradj S."/>
            <person name="Cavanaugh K."/>
            <person name="Han R."/>
            <person name="Bertier L."/>
            <person name="Beede B."/>
            <person name="Kafkas S."/>
            <person name="Golino D."/>
            <person name="Preece J."/>
            <person name="Michelmore R."/>
        </authorList>
    </citation>
    <scope>NUCLEOTIDE SEQUENCE [LARGE SCALE GENOMIC DNA]</scope>
</reference>
<dbReference type="EMBL" id="CM047908">
    <property type="protein sequence ID" value="KAJ0082155.1"/>
    <property type="molecule type" value="Genomic_DNA"/>
</dbReference>
<gene>
    <name evidence="1" type="ORF">Patl1_09784</name>
</gene>
<proteinExistence type="predicted"/>
<evidence type="ECO:0000313" key="2">
    <source>
        <dbReference type="Proteomes" id="UP001164250"/>
    </source>
</evidence>
<sequence length="91" mass="10296">MLPKARVSNILGGDEHFSQGFGHDEVTNDYKVVQIFQSFKNGKLLVIDVKVYSLTSNLWTKVEDFPFGGYDFPKKGYFINGALHRLAAIQK</sequence>
<evidence type="ECO:0000313" key="1">
    <source>
        <dbReference type="EMBL" id="KAJ0082155.1"/>
    </source>
</evidence>